<evidence type="ECO:0000313" key="4">
    <source>
        <dbReference type="Proteomes" id="UP000674179"/>
    </source>
</evidence>
<evidence type="ECO:0000313" key="3">
    <source>
        <dbReference type="EMBL" id="KAG5465682.1"/>
    </source>
</evidence>
<evidence type="ECO:0000259" key="2">
    <source>
        <dbReference type="Pfam" id="PF25752"/>
    </source>
</evidence>
<dbReference type="KEGG" id="lenr:94167688"/>
<dbReference type="GeneID" id="94167688"/>
<protein>
    <recommendedName>
        <fullName evidence="2">Tectonic-1-3 N-terminal domain-containing protein</fullName>
    </recommendedName>
</protein>
<dbReference type="AlphaFoldDB" id="A0A836KB30"/>
<sequence length="584" mass="63423">MKELLCLLFLITSAFAYPIRVVEVEWSSVPNSTPAPRNLNTPYLGECVCDITRGSCDPLCCCDEDCDATARAAFPYCLPETYSSPYLDYCYPEARATSLRRLNNLDASYVSKKMPGHNAICVIRTNNPSELYRYFRVPTNVRQPSLPTTPTAETAANKPYSLGDPLATAKYVLVSGSTFYRRVAPFHLPTATSDGSCSPIGRNVGFLESIKGTSCVLNGAQICVMFPVEKYVNLFLHAFLEHNSSSPDFVPVALNVHSASGAFLESLDPSVAPATTIYMTKSDGETCTNALLRLQAHFSYSSIESGKIVQAAINITLGNVGLTQYAALLFEAAFTSENASVPSNIFAATPGYLSGDKVRAGTFVTLAEKGAILERESGFAVPGGGRICGSNQWKRTSFLYSVLSSGCLILMTESDLQAICSSGTGDLLTALVNVTDNGKPTILNRIGITNDAFVNDTTSWIPISGLSSALTSSPGLYNPYTRQCRNISVGLHYQFVIARAGAEYNPQDIIIGAFASPIIGSLRIRNETNFSETAQSYQQFSFKVSFSRYDPNSQSKVMRRVVAPPILPRLGENVFYPFRSSYSF</sequence>
<dbReference type="InterPro" id="IPR057724">
    <property type="entry name" value="TCTN1-3_N"/>
</dbReference>
<comment type="caution">
    <text evidence="3">The sequence shown here is derived from an EMBL/GenBank/DDBJ whole genome shotgun (WGS) entry which is preliminary data.</text>
</comment>
<dbReference type="PANTHER" id="PTHR14611">
    <property type="entry name" value="TECTONIC FAMILY MEMBER"/>
    <property type="match status" value="1"/>
</dbReference>
<dbReference type="InterPro" id="IPR040354">
    <property type="entry name" value="TCTN1-3"/>
</dbReference>
<dbReference type="PANTHER" id="PTHR14611:SF2">
    <property type="entry name" value="TECTONIC"/>
    <property type="match status" value="1"/>
</dbReference>
<dbReference type="RefSeq" id="XP_067688281.1">
    <property type="nucleotide sequence ID" value="XM_067832178.1"/>
</dbReference>
<dbReference type="EMBL" id="JAFHKP010000036">
    <property type="protein sequence ID" value="KAG5465682.1"/>
    <property type="molecule type" value="Genomic_DNA"/>
</dbReference>
<accession>A0A836KB30</accession>
<gene>
    <name evidence="3" type="ORF">CUR178_00393</name>
</gene>
<feature type="domain" description="Tectonic-1-3 N-terminal" evidence="2">
    <location>
        <begin position="31"/>
        <end position="91"/>
    </location>
</feature>
<evidence type="ECO:0000256" key="1">
    <source>
        <dbReference type="SAM" id="SignalP"/>
    </source>
</evidence>
<organism evidence="3 4">
    <name type="scientific">Leishmania enriettii</name>
    <dbReference type="NCBI Taxonomy" id="5663"/>
    <lineage>
        <taxon>Eukaryota</taxon>
        <taxon>Discoba</taxon>
        <taxon>Euglenozoa</taxon>
        <taxon>Kinetoplastea</taxon>
        <taxon>Metakinetoplastina</taxon>
        <taxon>Trypanosomatida</taxon>
        <taxon>Trypanosomatidae</taxon>
        <taxon>Leishmaniinae</taxon>
        <taxon>Leishmania</taxon>
    </lineage>
</organism>
<dbReference type="Pfam" id="PF25752">
    <property type="entry name" value="DUF1619_N"/>
    <property type="match status" value="1"/>
</dbReference>
<dbReference type="OrthoDB" id="2104337at2759"/>
<proteinExistence type="predicted"/>
<keyword evidence="4" id="KW-1185">Reference proteome</keyword>
<name>A0A836KB30_LEIEN</name>
<dbReference type="Proteomes" id="UP000674179">
    <property type="component" value="Chromosome 36"/>
</dbReference>
<keyword evidence="1" id="KW-0732">Signal</keyword>
<feature type="chain" id="PRO_5032909833" description="Tectonic-1-3 N-terminal domain-containing protein" evidence="1">
    <location>
        <begin position="17"/>
        <end position="584"/>
    </location>
</feature>
<reference evidence="3 4" key="1">
    <citation type="submission" date="2021-02" db="EMBL/GenBank/DDBJ databases">
        <title>Leishmania (Mundinia) enrietti genome sequencing and assembly.</title>
        <authorList>
            <person name="Almutairi H."/>
            <person name="Gatherer D."/>
        </authorList>
    </citation>
    <scope>NUCLEOTIDE SEQUENCE [LARGE SCALE GENOMIC DNA]</scope>
    <source>
        <strain evidence="3">CUR178</strain>
    </source>
</reference>
<feature type="signal peptide" evidence="1">
    <location>
        <begin position="1"/>
        <end position="16"/>
    </location>
</feature>